<evidence type="ECO:0000313" key="3">
    <source>
        <dbReference type="Proteomes" id="UP000030853"/>
    </source>
</evidence>
<organism evidence="2 3">
    <name type="scientific">Pantoea rodasii</name>
    <dbReference type="NCBI Taxonomy" id="1076549"/>
    <lineage>
        <taxon>Bacteria</taxon>
        <taxon>Pseudomonadati</taxon>
        <taxon>Pseudomonadota</taxon>
        <taxon>Gammaproteobacteria</taxon>
        <taxon>Enterobacterales</taxon>
        <taxon>Erwiniaceae</taxon>
        <taxon>Pantoea</taxon>
    </lineage>
</organism>
<accession>A0A0B1R5I0</accession>
<dbReference type="AlphaFoldDB" id="A0A0B1R5I0"/>
<proteinExistence type="predicted"/>
<name>A0A0B1R5I0_9GAMM</name>
<dbReference type="Proteomes" id="UP000030853">
    <property type="component" value="Unassembled WGS sequence"/>
</dbReference>
<protein>
    <submittedName>
        <fullName evidence="2">Uncharacterized protein</fullName>
    </submittedName>
</protein>
<reference evidence="2 3" key="1">
    <citation type="submission" date="2014-11" db="EMBL/GenBank/DDBJ databases">
        <title>Genome sequencing of Pantoea rodasii ND03.</title>
        <authorList>
            <person name="Muhamad Yunos N.Y."/>
            <person name="Chan K.-G."/>
        </authorList>
    </citation>
    <scope>NUCLEOTIDE SEQUENCE [LARGE SCALE GENOMIC DNA]</scope>
    <source>
        <strain evidence="2 3">ND03</strain>
    </source>
</reference>
<dbReference type="RefSeq" id="WP_039334686.1">
    <property type="nucleotide sequence ID" value="NZ_JTJJ01000087.1"/>
</dbReference>
<comment type="caution">
    <text evidence="2">The sequence shown here is derived from an EMBL/GenBank/DDBJ whole genome shotgun (WGS) entry which is preliminary data.</text>
</comment>
<feature type="region of interest" description="Disordered" evidence="1">
    <location>
        <begin position="1"/>
        <end position="34"/>
    </location>
</feature>
<dbReference type="EMBL" id="JTJJ01000087">
    <property type="protein sequence ID" value="KHJ66345.1"/>
    <property type="molecule type" value="Genomic_DNA"/>
</dbReference>
<sequence>MWANTLSRKSPVSARQPNTSACKAKEVKSAEQPAAIPASWELSEKQRSFIESFMDPKSK</sequence>
<gene>
    <name evidence="2" type="ORF">QU24_19975</name>
</gene>
<evidence type="ECO:0000313" key="2">
    <source>
        <dbReference type="EMBL" id="KHJ66345.1"/>
    </source>
</evidence>
<feature type="compositionally biased region" description="Polar residues" evidence="1">
    <location>
        <begin position="1"/>
        <end position="21"/>
    </location>
</feature>
<evidence type="ECO:0000256" key="1">
    <source>
        <dbReference type="SAM" id="MobiDB-lite"/>
    </source>
</evidence>